<dbReference type="AlphaFoldDB" id="A0AAV2J950"/>
<evidence type="ECO:0000313" key="2">
    <source>
        <dbReference type="Proteomes" id="UP001497482"/>
    </source>
</evidence>
<organism evidence="1 2">
    <name type="scientific">Knipowitschia caucasica</name>
    <name type="common">Caucasian dwarf goby</name>
    <name type="synonym">Pomatoschistus caucasicus</name>
    <dbReference type="NCBI Taxonomy" id="637954"/>
    <lineage>
        <taxon>Eukaryota</taxon>
        <taxon>Metazoa</taxon>
        <taxon>Chordata</taxon>
        <taxon>Craniata</taxon>
        <taxon>Vertebrata</taxon>
        <taxon>Euteleostomi</taxon>
        <taxon>Actinopterygii</taxon>
        <taxon>Neopterygii</taxon>
        <taxon>Teleostei</taxon>
        <taxon>Neoteleostei</taxon>
        <taxon>Acanthomorphata</taxon>
        <taxon>Gobiaria</taxon>
        <taxon>Gobiiformes</taxon>
        <taxon>Gobioidei</taxon>
        <taxon>Gobiidae</taxon>
        <taxon>Gobiinae</taxon>
        <taxon>Knipowitschia</taxon>
    </lineage>
</organism>
<dbReference type="Proteomes" id="UP001497482">
    <property type="component" value="Chromosome 11"/>
</dbReference>
<dbReference type="EMBL" id="OZ035833">
    <property type="protein sequence ID" value="CAL1573190.1"/>
    <property type="molecule type" value="Genomic_DNA"/>
</dbReference>
<protein>
    <submittedName>
        <fullName evidence="1">Uncharacterized protein</fullName>
    </submittedName>
</protein>
<keyword evidence="2" id="KW-1185">Reference proteome</keyword>
<evidence type="ECO:0000313" key="1">
    <source>
        <dbReference type="EMBL" id="CAL1573190.1"/>
    </source>
</evidence>
<name>A0AAV2J950_KNICA</name>
<proteinExistence type="predicted"/>
<reference evidence="1 2" key="1">
    <citation type="submission" date="2024-04" db="EMBL/GenBank/DDBJ databases">
        <authorList>
            <person name="Waldvogel A.-M."/>
            <person name="Schoenle A."/>
        </authorList>
    </citation>
    <scope>NUCLEOTIDE SEQUENCE [LARGE SCALE GENOMIC DNA]</scope>
</reference>
<accession>A0AAV2J950</accession>
<sequence>MLPLLLPCSGIWGELLSSTSTDEKGAPAPPLFLSSRPPFSALTPLILKLSPSLSHWSGQAWSESARELDACGWAQSSAEVRGSAPHWTEERVMVRGRTWV</sequence>
<gene>
    <name evidence="1" type="ORF">KC01_LOCUS5139</name>
</gene>